<dbReference type="GO" id="GO:0047134">
    <property type="term" value="F:protein-disulfide reductase [NAD(P)H] activity"/>
    <property type="evidence" value="ECO:0007669"/>
    <property type="project" value="InterPro"/>
</dbReference>
<evidence type="ECO:0000259" key="7">
    <source>
        <dbReference type="Pfam" id="PF06110"/>
    </source>
</evidence>
<protein>
    <recommendedName>
        <fullName evidence="3">Thioredoxin domain-containing protein 17</fullName>
    </recommendedName>
</protein>
<dbReference type="FunFam" id="3.40.30.10:FF:000124">
    <property type="entry name" value="Thioredoxin domain-containing 17"/>
    <property type="match status" value="1"/>
</dbReference>
<dbReference type="InterPro" id="IPR036249">
    <property type="entry name" value="Thioredoxin-like_sf"/>
</dbReference>
<sequence>MTIRHHVIGYENFLNFFENFQSKESIFVLYTGTKLENGKSWCPDCVEAEPFIEAGLQVLTETSHFVVVEVGDRAFWKDPNCIFRKDNKTQLKVLPTLAKWGTQKRLQGSECQSEELLNMLFTEKDD</sequence>
<dbReference type="EMBL" id="JACSEA010000009">
    <property type="protein sequence ID" value="KAF7393058.1"/>
    <property type="molecule type" value="Genomic_DNA"/>
</dbReference>
<reference evidence="8" key="1">
    <citation type="journal article" date="2020" name="G3 (Bethesda)">
        <title>High-Quality Assemblies for Three Invasive Social Wasps from the &lt;i&gt;Vespula&lt;/i&gt; Genus.</title>
        <authorList>
            <person name="Harrop T.W.R."/>
            <person name="Guhlin J."/>
            <person name="McLaughlin G.M."/>
            <person name="Permina E."/>
            <person name="Stockwell P."/>
            <person name="Gilligan J."/>
            <person name="Le Lec M.F."/>
            <person name="Gruber M.A.M."/>
            <person name="Quinn O."/>
            <person name="Lovegrove M."/>
            <person name="Duncan E.J."/>
            <person name="Remnant E.J."/>
            <person name="Van Eeckhoven J."/>
            <person name="Graham B."/>
            <person name="Knapp R.A."/>
            <person name="Langford K.W."/>
            <person name="Kronenberg Z."/>
            <person name="Press M.O."/>
            <person name="Eacker S.M."/>
            <person name="Wilson-Rankin E.E."/>
            <person name="Purcell J."/>
            <person name="Lester P.J."/>
            <person name="Dearden P.K."/>
        </authorList>
    </citation>
    <scope>NUCLEOTIDE SEQUENCE</scope>
    <source>
        <strain evidence="8">Marl-1</strain>
    </source>
</reference>
<dbReference type="Gene3D" id="3.40.30.10">
    <property type="entry name" value="Glutaredoxin"/>
    <property type="match status" value="1"/>
</dbReference>
<dbReference type="Pfam" id="PF06110">
    <property type="entry name" value="TXD17-like_Trx"/>
    <property type="match status" value="1"/>
</dbReference>
<organism evidence="8 9">
    <name type="scientific">Vespula vulgaris</name>
    <name type="common">Yellow jacket</name>
    <name type="synonym">Wasp</name>
    <dbReference type="NCBI Taxonomy" id="7454"/>
    <lineage>
        <taxon>Eukaryota</taxon>
        <taxon>Metazoa</taxon>
        <taxon>Ecdysozoa</taxon>
        <taxon>Arthropoda</taxon>
        <taxon>Hexapoda</taxon>
        <taxon>Insecta</taxon>
        <taxon>Pterygota</taxon>
        <taxon>Neoptera</taxon>
        <taxon>Endopterygota</taxon>
        <taxon>Hymenoptera</taxon>
        <taxon>Apocrita</taxon>
        <taxon>Aculeata</taxon>
        <taxon>Vespoidea</taxon>
        <taxon>Vespidae</taxon>
        <taxon>Vespinae</taxon>
        <taxon>Vespula</taxon>
    </lineage>
</organism>
<evidence type="ECO:0000256" key="2">
    <source>
        <dbReference type="ARBA" id="ARBA00008987"/>
    </source>
</evidence>
<dbReference type="InterPro" id="IPR010357">
    <property type="entry name" value="TXNDC17_dom"/>
</dbReference>
<comment type="subcellular location">
    <subcellularLocation>
        <location evidence="1">Cytoplasm</location>
    </subcellularLocation>
</comment>
<dbReference type="InterPro" id="IPR045108">
    <property type="entry name" value="TXNDC17-like"/>
</dbReference>
<dbReference type="SUPFAM" id="SSF52833">
    <property type="entry name" value="Thioredoxin-like"/>
    <property type="match status" value="1"/>
</dbReference>
<gene>
    <name evidence="8" type="ORF">HZH66_008891</name>
</gene>
<evidence type="ECO:0000256" key="6">
    <source>
        <dbReference type="ARBA" id="ARBA00023284"/>
    </source>
</evidence>
<comment type="similarity">
    <text evidence="2">Belongs to the thioredoxin family.</text>
</comment>
<keyword evidence="4" id="KW-0963">Cytoplasm</keyword>
<name>A0A834JQF8_VESVU</name>
<evidence type="ECO:0000256" key="4">
    <source>
        <dbReference type="ARBA" id="ARBA00022490"/>
    </source>
</evidence>
<proteinExistence type="inferred from homology"/>
<comment type="caution">
    <text evidence="8">The sequence shown here is derived from an EMBL/GenBank/DDBJ whole genome shotgun (WGS) entry which is preliminary data.</text>
</comment>
<evidence type="ECO:0000313" key="8">
    <source>
        <dbReference type="EMBL" id="KAF7393058.1"/>
    </source>
</evidence>
<evidence type="ECO:0000256" key="5">
    <source>
        <dbReference type="ARBA" id="ARBA00023157"/>
    </source>
</evidence>
<dbReference type="AlphaFoldDB" id="A0A834JQF8"/>
<feature type="domain" description="Thioredoxin" evidence="7">
    <location>
        <begin position="7"/>
        <end position="123"/>
    </location>
</feature>
<evidence type="ECO:0000313" key="9">
    <source>
        <dbReference type="Proteomes" id="UP000614350"/>
    </source>
</evidence>
<evidence type="ECO:0000256" key="3">
    <source>
        <dbReference type="ARBA" id="ARBA00016949"/>
    </source>
</evidence>
<evidence type="ECO:0000256" key="1">
    <source>
        <dbReference type="ARBA" id="ARBA00004496"/>
    </source>
</evidence>
<dbReference type="PANTHER" id="PTHR12452:SF0">
    <property type="entry name" value="THIOREDOXIN DOMAIN-CONTAINING PROTEIN 17"/>
    <property type="match status" value="1"/>
</dbReference>
<accession>A0A834JQF8</accession>
<keyword evidence="9" id="KW-1185">Reference proteome</keyword>
<keyword evidence="5" id="KW-1015">Disulfide bond</keyword>
<dbReference type="GO" id="GO:0005829">
    <property type="term" value="C:cytosol"/>
    <property type="evidence" value="ECO:0007669"/>
    <property type="project" value="TreeGrafter"/>
</dbReference>
<keyword evidence="6" id="KW-0676">Redox-active center</keyword>
<dbReference type="PANTHER" id="PTHR12452">
    <property type="entry name" value="42-9-9 PROTEIN-RELATED"/>
    <property type="match status" value="1"/>
</dbReference>
<dbReference type="Proteomes" id="UP000614350">
    <property type="component" value="Unassembled WGS sequence"/>
</dbReference>